<evidence type="ECO:0000256" key="2">
    <source>
        <dbReference type="ARBA" id="ARBA00012438"/>
    </source>
</evidence>
<dbReference type="Gene3D" id="3.30.450.20">
    <property type="entry name" value="PAS domain"/>
    <property type="match status" value="4"/>
</dbReference>
<accession>A0ABV4XP91</accession>
<feature type="coiled-coil region" evidence="7">
    <location>
        <begin position="711"/>
        <end position="745"/>
    </location>
</feature>
<protein>
    <recommendedName>
        <fullName evidence="2">histidine kinase</fullName>
        <ecNumber evidence="2">2.7.13.3</ecNumber>
    </recommendedName>
</protein>
<dbReference type="InterPro" id="IPR013655">
    <property type="entry name" value="PAS_fold_3"/>
</dbReference>
<dbReference type="InterPro" id="IPR003594">
    <property type="entry name" value="HATPase_dom"/>
</dbReference>
<dbReference type="SMART" id="SM00388">
    <property type="entry name" value="HisKA"/>
    <property type="match status" value="1"/>
</dbReference>
<sequence>MSSYITYKFGLNQSIQEEYPDQESLKDRQLQIIFETALDGMAIADDQGRYLDVNPAACELFGLDRDKLLGRYIWEFVEPEFDFQITWEKLPQQEKVQGEIRFRRLDGEIRIVEYAATANFSPHCHLSVMRDITRRKQAEAQVEKLTQELAQAQAQLQEAGIEPVNKDTPLQSYRLKQLAQHIPGVIYQFRMRPDGTCHFPYASEGVREIHNVSPEELLEDASKVFAVVHPEDLDRVHQSIQKSASELSPWFCEYRVCLPDGRILWLFGHSTPQRERDGSILWHGYIRDISDRKQAEAELKEVSERLSFALKSGKMGCWEWDIVENTLVWDDRMYELYGVTKESDSRLAYDIWATGLHPDDREATEVIIRQAVLGQAEYDPEFRVVHPDGSVHFIKAFGLVRRDAQGNAQKMIGLNFDISDRKQTEILLKQSQKRYQTLAEASPIGVFLTDAKGDCLYVNQTWLQITGLSQEKALGPNWSITLHPEDREQVFREWYESALNKKQFESEYRFLRPDGSVTWVIGQALALIDNQGEIEGYVGTITDITDRKRQEQALRLIVEGTAAKTGEAFFKSCVQYLAQVLEVRYAFIAEFVDSEKLIAKTLAFWAGDGFGDNFTYNLVGAPCEQVNSQNDLCIYPHSLQSLFPENDDLVALQAESYAGVPIIDANGNSLGFLAVLDTKPMVEEITIQSAILRIFATRAGAEIERIEAEAVRRSEIKLRQKTEELEATLKQLQATQLQLIQAEKMSSLGQLVAGIAHEINNPVNFIYGNIQTATDYATNLVNLIQLYQEHYPSPLPAIADFTENIDFEYVASDFPKLLTSVKNGATRIRDIVKSLRTFSRLDEADLKEIDIHENIESTLVILQNRLNGRAGNPEIHVHKNYGKLPLIECYGGLLNQVFMNLLVNAIDAIEQQRESLEPTEKLDYQGQITITTSITSENQVFISIQDNGAGMSPQVQEKIFNPFFTTKAVGKGTGMGLAISYQIVTKNHQGDLQCFSRLGQGTEFRMELPICDVRSPSFRSPTS</sequence>
<keyword evidence="3" id="KW-0597">Phosphoprotein</keyword>
<dbReference type="InterPro" id="IPR036890">
    <property type="entry name" value="HATPase_C_sf"/>
</dbReference>
<gene>
    <name evidence="11" type="ORF">ACE1CI_11390</name>
</gene>
<dbReference type="EMBL" id="JBHFNR010000075">
    <property type="protein sequence ID" value="MFB2893506.1"/>
    <property type="molecule type" value="Genomic_DNA"/>
</dbReference>
<dbReference type="PANTHER" id="PTHR43304:SF1">
    <property type="entry name" value="PAC DOMAIN-CONTAINING PROTEIN"/>
    <property type="match status" value="1"/>
</dbReference>
<keyword evidence="7" id="KW-0175">Coiled coil</keyword>
<dbReference type="SMART" id="SM00091">
    <property type="entry name" value="PAS"/>
    <property type="match status" value="4"/>
</dbReference>
<dbReference type="InterPro" id="IPR003661">
    <property type="entry name" value="HisK_dim/P_dom"/>
</dbReference>
<dbReference type="Gene3D" id="2.10.70.100">
    <property type="match status" value="1"/>
</dbReference>
<dbReference type="InterPro" id="IPR004358">
    <property type="entry name" value="Sig_transdc_His_kin-like_C"/>
</dbReference>
<evidence type="ECO:0000256" key="5">
    <source>
        <dbReference type="ARBA" id="ARBA00022777"/>
    </source>
</evidence>
<dbReference type="SMART" id="SM00086">
    <property type="entry name" value="PAC"/>
    <property type="match status" value="4"/>
</dbReference>
<evidence type="ECO:0000259" key="8">
    <source>
        <dbReference type="PROSITE" id="PS50109"/>
    </source>
</evidence>
<feature type="domain" description="Histidine kinase" evidence="8">
    <location>
        <begin position="754"/>
        <end position="1012"/>
    </location>
</feature>
<dbReference type="SMART" id="SM00387">
    <property type="entry name" value="HATPase_c"/>
    <property type="match status" value="1"/>
</dbReference>
<dbReference type="PROSITE" id="PS50112">
    <property type="entry name" value="PAS"/>
    <property type="match status" value="3"/>
</dbReference>
<dbReference type="InterPro" id="IPR052162">
    <property type="entry name" value="Sensor_kinase/Photoreceptor"/>
</dbReference>
<evidence type="ECO:0000259" key="9">
    <source>
        <dbReference type="PROSITE" id="PS50112"/>
    </source>
</evidence>
<evidence type="ECO:0000256" key="3">
    <source>
        <dbReference type="ARBA" id="ARBA00022553"/>
    </source>
</evidence>
<dbReference type="RefSeq" id="WP_413263162.1">
    <property type="nucleotide sequence ID" value="NZ_JBHFNR010000075.1"/>
</dbReference>
<feature type="domain" description="PAC" evidence="10">
    <location>
        <begin position="378"/>
        <end position="430"/>
    </location>
</feature>
<dbReference type="InterPro" id="IPR005467">
    <property type="entry name" value="His_kinase_dom"/>
</dbReference>
<feature type="domain" description="PAC" evidence="10">
    <location>
        <begin position="250"/>
        <end position="301"/>
    </location>
</feature>
<feature type="domain" description="PAC" evidence="10">
    <location>
        <begin position="504"/>
        <end position="556"/>
    </location>
</feature>
<dbReference type="Gene3D" id="3.30.565.10">
    <property type="entry name" value="Histidine kinase-like ATPase, C-terminal domain"/>
    <property type="match status" value="1"/>
</dbReference>
<dbReference type="SUPFAM" id="SSF55874">
    <property type="entry name" value="ATPase domain of HSP90 chaperone/DNA topoisomerase II/histidine kinase"/>
    <property type="match status" value="1"/>
</dbReference>
<feature type="domain" description="PAS" evidence="9">
    <location>
        <begin position="189"/>
        <end position="247"/>
    </location>
</feature>
<keyword evidence="4" id="KW-0808">Transferase</keyword>
<comment type="catalytic activity">
    <reaction evidence="1">
        <text>ATP + protein L-histidine = ADP + protein N-phospho-L-histidine.</text>
        <dbReference type="EC" id="2.7.13.3"/>
    </reaction>
</comment>
<feature type="coiled-coil region" evidence="7">
    <location>
        <begin position="128"/>
        <end position="162"/>
    </location>
</feature>
<evidence type="ECO:0000256" key="7">
    <source>
        <dbReference type="SAM" id="Coils"/>
    </source>
</evidence>
<evidence type="ECO:0000256" key="6">
    <source>
        <dbReference type="ARBA" id="ARBA00023012"/>
    </source>
</evidence>
<feature type="domain" description="PAS" evidence="9">
    <location>
        <begin position="431"/>
        <end position="502"/>
    </location>
</feature>
<comment type="caution">
    <text evidence="11">The sequence shown here is derived from an EMBL/GenBank/DDBJ whole genome shotgun (WGS) entry which is preliminary data.</text>
</comment>
<dbReference type="SUPFAM" id="SSF55781">
    <property type="entry name" value="GAF domain-like"/>
    <property type="match status" value="1"/>
</dbReference>
<dbReference type="PROSITE" id="PS50113">
    <property type="entry name" value="PAC"/>
    <property type="match status" value="3"/>
</dbReference>
<feature type="domain" description="PAS" evidence="9">
    <location>
        <begin position="26"/>
        <end position="80"/>
    </location>
</feature>
<dbReference type="Pfam" id="PF08447">
    <property type="entry name" value="PAS_3"/>
    <property type="match status" value="3"/>
</dbReference>
<dbReference type="InterPro" id="IPR035965">
    <property type="entry name" value="PAS-like_dom_sf"/>
</dbReference>
<dbReference type="Proteomes" id="UP001576784">
    <property type="component" value="Unassembled WGS sequence"/>
</dbReference>
<name>A0ABV4XP91_9CYAN</name>
<reference evidence="11 12" key="1">
    <citation type="submission" date="2024-09" db="EMBL/GenBank/DDBJ databases">
        <title>Floridaenema gen nov. (Aerosakkonemataceae, Aerosakkonematales ord. nov., Cyanobacteria) from benthic tropical and subtropical fresh waters, with the description of four new species.</title>
        <authorList>
            <person name="Moretto J.A."/>
            <person name="Berthold D.E."/>
            <person name="Lefler F.W."/>
            <person name="Huang I.-S."/>
            <person name="Laughinghouse H. IV."/>
        </authorList>
    </citation>
    <scope>NUCLEOTIDE SEQUENCE [LARGE SCALE GENOMIC DNA]</scope>
    <source>
        <strain evidence="11 12">BLCC-F50</strain>
    </source>
</reference>
<keyword evidence="12" id="KW-1185">Reference proteome</keyword>
<dbReference type="InterPro" id="IPR036097">
    <property type="entry name" value="HisK_dim/P_sf"/>
</dbReference>
<dbReference type="SUPFAM" id="SSF47384">
    <property type="entry name" value="Homodimeric domain of signal transducing histidine kinase"/>
    <property type="match status" value="1"/>
</dbReference>
<evidence type="ECO:0000256" key="4">
    <source>
        <dbReference type="ARBA" id="ARBA00022679"/>
    </source>
</evidence>
<evidence type="ECO:0000256" key="1">
    <source>
        <dbReference type="ARBA" id="ARBA00000085"/>
    </source>
</evidence>
<dbReference type="Gene3D" id="1.10.287.130">
    <property type="match status" value="1"/>
</dbReference>
<dbReference type="EC" id="2.7.13.3" evidence="2"/>
<dbReference type="InterPro" id="IPR000014">
    <property type="entry name" value="PAS"/>
</dbReference>
<proteinExistence type="predicted"/>
<evidence type="ECO:0000259" key="10">
    <source>
        <dbReference type="PROSITE" id="PS50113"/>
    </source>
</evidence>
<dbReference type="Pfam" id="PF02518">
    <property type="entry name" value="HATPase_c"/>
    <property type="match status" value="1"/>
</dbReference>
<dbReference type="PANTHER" id="PTHR43304">
    <property type="entry name" value="PHYTOCHROME-LIKE PROTEIN CPH1"/>
    <property type="match status" value="1"/>
</dbReference>
<dbReference type="PROSITE" id="PS50109">
    <property type="entry name" value="HIS_KIN"/>
    <property type="match status" value="1"/>
</dbReference>
<keyword evidence="5" id="KW-0418">Kinase</keyword>
<dbReference type="SMART" id="SM00065">
    <property type="entry name" value="GAF"/>
    <property type="match status" value="1"/>
</dbReference>
<dbReference type="Pfam" id="PF13426">
    <property type="entry name" value="PAS_9"/>
    <property type="match status" value="1"/>
</dbReference>
<dbReference type="PRINTS" id="PR00344">
    <property type="entry name" value="BCTRLSENSOR"/>
</dbReference>
<dbReference type="NCBIfam" id="TIGR00229">
    <property type="entry name" value="sensory_box"/>
    <property type="match status" value="3"/>
</dbReference>
<dbReference type="InterPro" id="IPR001610">
    <property type="entry name" value="PAC"/>
</dbReference>
<dbReference type="CDD" id="cd00130">
    <property type="entry name" value="PAS"/>
    <property type="match status" value="4"/>
</dbReference>
<evidence type="ECO:0000313" key="11">
    <source>
        <dbReference type="EMBL" id="MFB2893506.1"/>
    </source>
</evidence>
<dbReference type="InterPro" id="IPR000700">
    <property type="entry name" value="PAS-assoc_C"/>
</dbReference>
<keyword evidence="6" id="KW-0902">Two-component regulatory system</keyword>
<dbReference type="SUPFAM" id="SSF55785">
    <property type="entry name" value="PYP-like sensor domain (PAS domain)"/>
    <property type="match status" value="4"/>
</dbReference>
<evidence type="ECO:0000313" key="12">
    <source>
        <dbReference type="Proteomes" id="UP001576784"/>
    </source>
</evidence>
<dbReference type="CDD" id="cd00082">
    <property type="entry name" value="HisKA"/>
    <property type="match status" value="1"/>
</dbReference>
<dbReference type="InterPro" id="IPR003018">
    <property type="entry name" value="GAF"/>
</dbReference>
<organism evidence="11 12">
    <name type="scientific">Floridaenema flaviceps BLCC-F50</name>
    <dbReference type="NCBI Taxonomy" id="3153642"/>
    <lineage>
        <taxon>Bacteria</taxon>
        <taxon>Bacillati</taxon>
        <taxon>Cyanobacteriota</taxon>
        <taxon>Cyanophyceae</taxon>
        <taxon>Oscillatoriophycideae</taxon>
        <taxon>Aerosakkonematales</taxon>
        <taxon>Aerosakkonemataceae</taxon>
        <taxon>Floridanema</taxon>
        <taxon>Floridanema flaviceps</taxon>
    </lineage>
</organism>